<accession>A0ABQ6I8A6</accession>
<comment type="caution">
    <text evidence="2">The sequence shown here is derived from an EMBL/GenBank/DDBJ whole genome shotgun (WGS) entry which is preliminary data.</text>
</comment>
<dbReference type="EMBL" id="BSUK01000001">
    <property type="protein sequence ID" value="GMA26536.1"/>
    <property type="molecule type" value="Genomic_DNA"/>
</dbReference>
<name>A0ABQ6I8A6_9MICO</name>
<feature type="region of interest" description="Disordered" evidence="1">
    <location>
        <begin position="26"/>
        <end position="66"/>
    </location>
</feature>
<dbReference type="Proteomes" id="UP001157091">
    <property type="component" value="Unassembled WGS sequence"/>
</dbReference>
<protein>
    <submittedName>
        <fullName evidence="2">Uncharacterized protein</fullName>
    </submittedName>
</protein>
<evidence type="ECO:0000313" key="3">
    <source>
        <dbReference type="Proteomes" id="UP001157091"/>
    </source>
</evidence>
<evidence type="ECO:0000313" key="2">
    <source>
        <dbReference type="EMBL" id="GMA26536.1"/>
    </source>
</evidence>
<organism evidence="2 3">
    <name type="scientific">Luteimicrobium album</name>
    <dbReference type="NCBI Taxonomy" id="1054550"/>
    <lineage>
        <taxon>Bacteria</taxon>
        <taxon>Bacillati</taxon>
        <taxon>Actinomycetota</taxon>
        <taxon>Actinomycetes</taxon>
        <taxon>Micrococcales</taxon>
        <taxon>Luteimicrobium</taxon>
    </lineage>
</organism>
<evidence type="ECO:0000256" key="1">
    <source>
        <dbReference type="SAM" id="MobiDB-lite"/>
    </source>
</evidence>
<proteinExistence type="predicted"/>
<sequence>MRQRGRVEHDTRLLVRFADGGVDGRLLGLDVTPEPDDVPRPDPSVLLPQQDAPVPRPATVDDEDQAHGYRCHAVGL</sequence>
<reference evidence="3" key="1">
    <citation type="journal article" date="2019" name="Int. J. Syst. Evol. Microbiol.">
        <title>The Global Catalogue of Microorganisms (GCM) 10K type strain sequencing project: providing services to taxonomists for standard genome sequencing and annotation.</title>
        <authorList>
            <consortium name="The Broad Institute Genomics Platform"/>
            <consortium name="The Broad Institute Genome Sequencing Center for Infectious Disease"/>
            <person name="Wu L."/>
            <person name="Ma J."/>
        </authorList>
    </citation>
    <scope>NUCLEOTIDE SEQUENCE [LARGE SCALE GENOMIC DNA]</scope>
    <source>
        <strain evidence="3">NBRC 106348</strain>
    </source>
</reference>
<keyword evidence="3" id="KW-1185">Reference proteome</keyword>
<gene>
    <name evidence="2" type="ORF">GCM10025864_42950</name>
</gene>